<dbReference type="PROSITE" id="PS50835">
    <property type="entry name" value="IG_LIKE"/>
    <property type="match status" value="1"/>
</dbReference>
<comment type="caution">
    <text evidence="7">The sequence shown here is derived from an EMBL/GenBank/DDBJ whole genome shotgun (WGS) entry which is preliminary data.</text>
</comment>
<dbReference type="InterPro" id="IPR003599">
    <property type="entry name" value="Ig_sub"/>
</dbReference>
<accession>A0AAD9L429</accession>
<dbReference type="SUPFAM" id="SSF48726">
    <property type="entry name" value="Immunoglobulin"/>
    <property type="match status" value="1"/>
</dbReference>
<dbReference type="InterPro" id="IPR003598">
    <property type="entry name" value="Ig_sub2"/>
</dbReference>
<feature type="region of interest" description="Disordered" evidence="4">
    <location>
        <begin position="356"/>
        <end position="416"/>
    </location>
</feature>
<feature type="domain" description="Ig-like" evidence="6">
    <location>
        <begin position="55"/>
        <end position="146"/>
    </location>
</feature>
<evidence type="ECO:0000256" key="5">
    <source>
        <dbReference type="SAM" id="Phobius"/>
    </source>
</evidence>
<dbReference type="Pfam" id="PF07679">
    <property type="entry name" value="I-set"/>
    <property type="match status" value="1"/>
</dbReference>
<evidence type="ECO:0000256" key="2">
    <source>
        <dbReference type="ARBA" id="ARBA00022490"/>
    </source>
</evidence>
<evidence type="ECO:0000313" key="8">
    <source>
        <dbReference type="Proteomes" id="UP001209878"/>
    </source>
</evidence>
<keyword evidence="5" id="KW-0472">Membrane</keyword>
<feature type="transmembrane region" description="Helical" evidence="5">
    <location>
        <begin position="599"/>
        <end position="617"/>
    </location>
</feature>
<keyword evidence="8" id="KW-1185">Reference proteome</keyword>
<protein>
    <recommendedName>
        <fullName evidence="6">Ig-like domain-containing protein</fullName>
    </recommendedName>
</protein>
<comment type="subcellular location">
    <subcellularLocation>
        <location evidence="1">Cytoplasm</location>
    </subcellularLocation>
</comment>
<dbReference type="SMART" id="SM00408">
    <property type="entry name" value="IGc2"/>
    <property type="match status" value="1"/>
</dbReference>
<dbReference type="CDD" id="cd00096">
    <property type="entry name" value="Ig"/>
    <property type="match status" value="1"/>
</dbReference>
<evidence type="ECO:0000256" key="3">
    <source>
        <dbReference type="ARBA" id="ARBA00023319"/>
    </source>
</evidence>
<dbReference type="InterPro" id="IPR036179">
    <property type="entry name" value="Ig-like_dom_sf"/>
</dbReference>
<organism evidence="7 8">
    <name type="scientific">Ridgeia piscesae</name>
    <name type="common">Tubeworm</name>
    <dbReference type="NCBI Taxonomy" id="27915"/>
    <lineage>
        <taxon>Eukaryota</taxon>
        <taxon>Metazoa</taxon>
        <taxon>Spiralia</taxon>
        <taxon>Lophotrochozoa</taxon>
        <taxon>Annelida</taxon>
        <taxon>Polychaeta</taxon>
        <taxon>Sedentaria</taxon>
        <taxon>Canalipalpata</taxon>
        <taxon>Sabellida</taxon>
        <taxon>Siboglinidae</taxon>
        <taxon>Ridgeia</taxon>
    </lineage>
</organism>
<keyword evidence="2" id="KW-0963">Cytoplasm</keyword>
<dbReference type="Gene3D" id="2.60.40.10">
    <property type="entry name" value="Immunoglobulins"/>
    <property type="match status" value="1"/>
</dbReference>
<feature type="compositionally biased region" description="Polar residues" evidence="4">
    <location>
        <begin position="458"/>
        <end position="475"/>
    </location>
</feature>
<feature type="region of interest" description="Disordered" evidence="4">
    <location>
        <begin position="141"/>
        <end position="168"/>
    </location>
</feature>
<keyword evidence="3" id="KW-0393">Immunoglobulin domain</keyword>
<evidence type="ECO:0000256" key="1">
    <source>
        <dbReference type="ARBA" id="ARBA00004496"/>
    </source>
</evidence>
<feature type="transmembrane region" description="Helical" evidence="5">
    <location>
        <begin position="576"/>
        <end position="592"/>
    </location>
</feature>
<dbReference type="PANTHER" id="PTHR47633:SF8">
    <property type="entry name" value="SPEG NEIGHBOR PROTEIN"/>
    <property type="match status" value="1"/>
</dbReference>
<evidence type="ECO:0000259" key="6">
    <source>
        <dbReference type="PROSITE" id="PS50835"/>
    </source>
</evidence>
<gene>
    <name evidence="7" type="ORF">NP493_338g02091</name>
</gene>
<evidence type="ECO:0000313" key="7">
    <source>
        <dbReference type="EMBL" id="KAK2182699.1"/>
    </source>
</evidence>
<dbReference type="SMART" id="SM00409">
    <property type="entry name" value="IG"/>
    <property type="match status" value="1"/>
</dbReference>
<proteinExistence type="predicted"/>
<reference evidence="7" key="1">
    <citation type="journal article" date="2023" name="Mol. Biol. Evol.">
        <title>Third-Generation Sequencing Reveals the Adaptive Role of the Epigenome in Three Deep-Sea Polychaetes.</title>
        <authorList>
            <person name="Perez M."/>
            <person name="Aroh O."/>
            <person name="Sun Y."/>
            <person name="Lan Y."/>
            <person name="Juniper S.K."/>
            <person name="Young C.R."/>
            <person name="Angers B."/>
            <person name="Qian P.Y."/>
        </authorList>
    </citation>
    <scope>NUCLEOTIDE SEQUENCE</scope>
    <source>
        <strain evidence="7">R07B-5</strain>
    </source>
</reference>
<dbReference type="InterPro" id="IPR013783">
    <property type="entry name" value="Ig-like_fold"/>
</dbReference>
<dbReference type="GO" id="GO:0004672">
    <property type="term" value="F:protein kinase activity"/>
    <property type="evidence" value="ECO:0007669"/>
    <property type="project" value="TreeGrafter"/>
</dbReference>
<dbReference type="AlphaFoldDB" id="A0AAD9L429"/>
<dbReference type="InterPro" id="IPR013098">
    <property type="entry name" value="Ig_I-set"/>
</dbReference>
<dbReference type="Proteomes" id="UP001209878">
    <property type="component" value="Unassembled WGS sequence"/>
</dbReference>
<keyword evidence="5" id="KW-1133">Transmembrane helix</keyword>
<dbReference type="EMBL" id="JAODUO010000340">
    <property type="protein sequence ID" value="KAK2182699.1"/>
    <property type="molecule type" value="Genomic_DNA"/>
</dbReference>
<evidence type="ECO:0000256" key="4">
    <source>
        <dbReference type="SAM" id="MobiDB-lite"/>
    </source>
</evidence>
<feature type="region of interest" description="Disordered" evidence="4">
    <location>
        <begin position="458"/>
        <end position="518"/>
    </location>
</feature>
<dbReference type="GO" id="GO:0005737">
    <property type="term" value="C:cytoplasm"/>
    <property type="evidence" value="ECO:0007669"/>
    <property type="project" value="UniProtKB-SubCell"/>
</dbReference>
<name>A0AAD9L429_RIDPI</name>
<sequence length="626" mass="67829">METGQCIVDRAVKLDTVDSATLDGGGADLDSIDVERILERACYGPRRRRSLYQAPEFTKRLKTLENARTGEKVQFECHWTAFPRPTVKWYHDDEEINTDDDRFEIEALRRGVLKLTLKSAAKADEGSYKCKAENQEGVTSTTGYLSVTGDSRKSRSRESRRKRQRAVSLPPHLRTITEQRSLEETEEVACSRQPRSPIQDFIDNIEAFRKDHTWPLLSRHHGADDKRMSTAQKWDDVANSGETPAAAVVVDAGTGAVGGKSSFERVLDNCENPFAKRPLLPYADDRVVTSEGDLTPNGRDLSPPSRPTSLWLGPGAAARNASDTCGRLPGRVVFPTSKKYKPIVVADVTSALKADAAEQTSLSRKPAVPPKKPLAHRKPDGGLVVDGKQRGRMSPVGGRQTGDGRKPGGVRTEQAKEKVYARVSGILCEDKTGDSAKVSMAGLADAIAACGWQGQQFNDSDSTAPLQPADSSESTAHPKPDNSSESPVRPSVDSSLRPKPVSIVSPVGTSVDADESPVCPPPAVCRTEDIVPVPDPVAPTADSAADDDIDAKTSARTCTTVAPTTTASKPDAQRPVFLYFFLFVTVCAYVGCSLQSYPANFIFVVTALSMISFRLLLRRADFLGTS</sequence>
<dbReference type="FunFam" id="2.60.40.10:FF:000425">
    <property type="entry name" value="Myosin light chain kinase"/>
    <property type="match status" value="1"/>
</dbReference>
<keyword evidence="5" id="KW-0812">Transmembrane</keyword>
<dbReference type="PANTHER" id="PTHR47633">
    <property type="entry name" value="IMMUNOGLOBULIN"/>
    <property type="match status" value="1"/>
</dbReference>
<dbReference type="InterPro" id="IPR007110">
    <property type="entry name" value="Ig-like_dom"/>
</dbReference>